<evidence type="ECO:0000313" key="2">
    <source>
        <dbReference type="EMBL" id="MDV0446348.1"/>
    </source>
</evidence>
<protein>
    <submittedName>
        <fullName evidence="2">Uncharacterized protein</fullName>
    </submittedName>
</protein>
<dbReference type="AlphaFoldDB" id="A0AAE4SDA3"/>
<sequence>MVEFTLINLYIGIGIFAYIAILYLTYRDMRIFRRTGYFSYRKGAFKGIIASTLVLLGTFLIPGFNEIIGLALIFVGLMINQKGKREQVFTNASALDRFLGKTDLVRTPEQIRDDYLKQQEEAEKKKKKR</sequence>
<reference evidence="2" key="1">
    <citation type="submission" date="2023-06" db="EMBL/GenBank/DDBJ databases">
        <title>Genome sequence of Methanosarcinaceae archaeon Ag5.</title>
        <authorList>
            <person name="Protasov E."/>
            <person name="Platt K."/>
            <person name="Poehlein A."/>
            <person name="Daniel R."/>
            <person name="Brune A."/>
        </authorList>
    </citation>
    <scope>NUCLEOTIDE SEQUENCE</scope>
    <source>
        <strain evidence="2">Ag5</strain>
    </source>
</reference>
<dbReference type="RefSeq" id="WP_338098731.1">
    <property type="nucleotide sequence ID" value="NZ_JAWDKD010000003.1"/>
</dbReference>
<comment type="caution">
    <text evidence="2">The sequence shown here is derived from an EMBL/GenBank/DDBJ whole genome shotgun (WGS) entry which is preliminary data.</text>
</comment>
<evidence type="ECO:0000256" key="1">
    <source>
        <dbReference type="SAM" id="Phobius"/>
    </source>
</evidence>
<proteinExistence type="predicted"/>
<accession>A0AAE4SDA3</accession>
<dbReference type="Proteomes" id="UP001271789">
    <property type="component" value="Unassembled WGS sequence"/>
</dbReference>
<keyword evidence="1" id="KW-0472">Membrane</keyword>
<keyword evidence="3" id="KW-1185">Reference proteome</keyword>
<organism evidence="2 3">
    <name type="scientific">Methanolapillus africanus</name>
    <dbReference type="NCBI Taxonomy" id="3028297"/>
    <lineage>
        <taxon>Archaea</taxon>
        <taxon>Methanobacteriati</taxon>
        <taxon>Methanobacteriota</taxon>
        <taxon>Stenosarchaea group</taxon>
        <taxon>Methanomicrobia</taxon>
        <taxon>Methanosarcinales</taxon>
        <taxon>Methanosarcinaceae</taxon>
        <taxon>Methanolapillus</taxon>
    </lineage>
</organism>
<feature type="transmembrane region" description="Helical" evidence="1">
    <location>
        <begin position="6"/>
        <end position="26"/>
    </location>
</feature>
<evidence type="ECO:0000313" key="3">
    <source>
        <dbReference type="Proteomes" id="UP001271789"/>
    </source>
</evidence>
<keyword evidence="1" id="KW-0812">Transmembrane</keyword>
<dbReference type="EMBL" id="JAWDKD010000003">
    <property type="protein sequence ID" value="MDV0446348.1"/>
    <property type="molecule type" value="Genomic_DNA"/>
</dbReference>
<keyword evidence="1" id="KW-1133">Transmembrane helix</keyword>
<feature type="transmembrane region" description="Helical" evidence="1">
    <location>
        <begin position="47"/>
        <end position="79"/>
    </location>
</feature>
<name>A0AAE4SDA3_9EURY</name>
<gene>
    <name evidence="2" type="ORF">MsAg5_01780</name>
</gene>